<dbReference type="EMBL" id="MT144328">
    <property type="protein sequence ID" value="QJA52295.1"/>
    <property type="molecule type" value="Genomic_DNA"/>
</dbReference>
<name>A0A6H1ZYF6_9ZZZZ</name>
<dbReference type="AlphaFoldDB" id="A0A6H1ZYF6"/>
<reference evidence="1" key="1">
    <citation type="submission" date="2020-03" db="EMBL/GenBank/DDBJ databases">
        <title>The deep terrestrial virosphere.</title>
        <authorList>
            <person name="Holmfeldt K."/>
            <person name="Nilsson E."/>
            <person name="Simone D."/>
            <person name="Lopez-Fernandez M."/>
            <person name="Wu X."/>
            <person name="de Brujin I."/>
            <person name="Lundin D."/>
            <person name="Andersson A."/>
            <person name="Bertilsson S."/>
            <person name="Dopson M."/>
        </authorList>
    </citation>
    <scope>NUCLEOTIDE SEQUENCE</scope>
    <source>
        <strain evidence="3">MM415A01647</strain>
        <strain evidence="2">MM415B01121</strain>
        <strain evidence="1">TM448A02593</strain>
    </source>
</reference>
<protein>
    <submittedName>
        <fullName evidence="1">Uncharacterized protein</fullName>
    </submittedName>
</protein>
<evidence type="ECO:0000313" key="3">
    <source>
        <dbReference type="EMBL" id="QJA75958.1"/>
    </source>
</evidence>
<dbReference type="EMBL" id="MT142195">
    <property type="protein sequence ID" value="QJA75958.1"/>
    <property type="molecule type" value="Genomic_DNA"/>
</dbReference>
<evidence type="ECO:0000313" key="2">
    <source>
        <dbReference type="EMBL" id="QJA60390.1"/>
    </source>
</evidence>
<accession>A0A6H1ZYF6</accession>
<gene>
    <name evidence="3" type="ORF">MM415A01647_0015</name>
    <name evidence="2" type="ORF">MM415B01121_0008</name>
    <name evidence="1" type="ORF">TM448A02593_0009</name>
</gene>
<sequence length="61" mass="7237">MFKIIIILIILLHIFAPDPAYAPVQDSYRVEVLQARVNNLLRYKLKCILKGWDPVDENIWR</sequence>
<dbReference type="EMBL" id="MT141407">
    <property type="protein sequence ID" value="QJA60390.1"/>
    <property type="molecule type" value="Genomic_DNA"/>
</dbReference>
<proteinExistence type="predicted"/>
<evidence type="ECO:0000313" key="1">
    <source>
        <dbReference type="EMBL" id="QJA52295.1"/>
    </source>
</evidence>
<organism evidence="1">
    <name type="scientific">viral metagenome</name>
    <dbReference type="NCBI Taxonomy" id="1070528"/>
    <lineage>
        <taxon>unclassified sequences</taxon>
        <taxon>metagenomes</taxon>
        <taxon>organismal metagenomes</taxon>
    </lineage>
</organism>